<keyword evidence="4 6" id="KW-1133">Transmembrane helix</keyword>
<dbReference type="InterPro" id="IPR004331">
    <property type="entry name" value="SPX_dom"/>
</dbReference>
<dbReference type="GO" id="GO:0005315">
    <property type="term" value="F:phosphate transmembrane transporter activity"/>
    <property type="evidence" value="ECO:0007669"/>
    <property type="project" value="TreeGrafter"/>
</dbReference>
<dbReference type="GO" id="GO:0006797">
    <property type="term" value="P:polyphosphate metabolic process"/>
    <property type="evidence" value="ECO:0007669"/>
    <property type="project" value="TreeGrafter"/>
</dbReference>
<feature type="domain" description="SPX" evidence="7">
    <location>
        <begin position="1"/>
        <end position="254"/>
    </location>
</feature>
<protein>
    <recommendedName>
        <fullName evidence="7">SPX domain-containing protein</fullName>
    </recommendedName>
</protein>
<evidence type="ECO:0000313" key="9">
    <source>
        <dbReference type="Proteomes" id="UP000232323"/>
    </source>
</evidence>
<evidence type="ECO:0000313" key="8">
    <source>
        <dbReference type="EMBL" id="GAX73558.1"/>
    </source>
</evidence>
<evidence type="ECO:0000256" key="3">
    <source>
        <dbReference type="ARBA" id="ARBA00022692"/>
    </source>
</evidence>
<feature type="transmembrane region" description="Helical" evidence="6">
    <location>
        <begin position="556"/>
        <end position="585"/>
    </location>
</feature>
<gene>
    <name evidence="8" type="ORF">CEUSTIGMA_g1009.t1</name>
</gene>
<feature type="transmembrane region" description="Helical" evidence="6">
    <location>
        <begin position="783"/>
        <end position="811"/>
    </location>
</feature>
<dbReference type="InterPro" id="IPR004680">
    <property type="entry name" value="Cit_transptr-like_dom"/>
</dbReference>
<feature type="transmembrane region" description="Helical" evidence="6">
    <location>
        <begin position="426"/>
        <end position="450"/>
    </location>
</feature>
<dbReference type="Proteomes" id="UP000232323">
    <property type="component" value="Unassembled WGS sequence"/>
</dbReference>
<feature type="transmembrane region" description="Helical" evidence="6">
    <location>
        <begin position="697"/>
        <end position="723"/>
    </location>
</feature>
<dbReference type="Pfam" id="PF03105">
    <property type="entry name" value="SPX"/>
    <property type="match status" value="2"/>
</dbReference>
<evidence type="ECO:0000259" key="7">
    <source>
        <dbReference type="PROSITE" id="PS51382"/>
    </source>
</evidence>
<sequence>MKFTHQIKFNSVPEWRDHYIDYAHLKKIIYAIAKAEADEQQQHHLDEEHPLLTRQQTAHGEKVEATEEALIQALDKELAKIIKFIMAKEAETLGKLAQLDLEVHSLEAQRVGSMFTPPIVNRFTSLQDAGNTRLGGSLPDPQKDGFETLGLADRRPSEVMEEAVRPDLEGGIGSNSFRASRVHFWHSNSLPATTRTGARVLAKDSAKMKPRITDLFVVLHDLKNYLSLNKEGFRKILKKHDKMTSSNLKSRYWCIIEEQYPSKKEEGIMQAINKLVDLYAVLFLKGDFEKASSVLNRVLGEQIKVERNTVWRDMVAMERKTVNAAVHKPQGVATRVTWLQQNMKHILLMLAVLTFATLLTVQTFEEPEKNNCLAMLVFVSMLWATEAIPLFATSMLVPPLVVILRVMVDHTKSPPERMPAKDAAPAIFHSMFSQAIMLLLGGFAIAAALSKHYIAKQLAISVMSRVGRKPQFVILAAMCVAAFVSMFISNVAAPVLTYSIVMPILKTLDTGCPFGKALVMGIALASNVGGMTSPISSPQNIFAIQLMSNDSNPPSWLAWFAISLPVSALCVLMCWSLILIVYQPWRRVAEVRPLKPSTDPINGTQVYVIIISLATVALWCANTVLTPYTGEMGVVAVLPLVAFFGFGVLSKEDFNGFLWNVIMLAMGGMAVGEAVKSSGLLHSIALGIQDLTSGLDLFQVMIIFCLLVLICTTFISHTVGAMVILPIVQSVGESMPGTAHPKLLVMATVLMCSGAMGLPISGFPNMQAVSLDDGMGQNYVSTIDFLMVGVPSSVLAYFVIVSVGYSLMLLVRF</sequence>
<feature type="transmembrane region" description="Helical" evidence="6">
    <location>
        <begin position="657"/>
        <end position="677"/>
    </location>
</feature>
<feature type="transmembrane region" description="Helical" evidence="6">
    <location>
        <begin position="606"/>
        <end position="626"/>
    </location>
</feature>
<evidence type="ECO:0000256" key="5">
    <source>
        <dbReference type="ARBA" id="ARBA00023136"/>
    </source>
</evidence>
<dbReference type="CDD" id="cd01115">
    <property type="entry name" value="SLC13_permease"/>
    <property type="match status" value="1"/>
</dbReference>
<proteinExistence type="predicted"/>
<dbReference type="PROSITE" id="PS51382">
    <property type="entry name" value="SPX"/>
    <property type="match status" value="1"/>
</dbReference>
<dbReference type="PANTHER" id="PTHR10283:SF92">
    <property type="entry name" value="LOW-AFFINITY PHOSPHATE TRANSPORTER PHO91"/>
    <property type="match status" value="1"/>
</dbReference>
<feature type="transmembrane region" description="Helical" evidence="6">
    <location>
        <begin position="343"/>
        <end position="361"/>
    </location>
</feature>
<keyword evidence="9" id="KW-1185">Reference proteome</keyword>
<name>A0A250WRU6_9CHLO</name>
<evidence type="ECO:0000256" key="1">
    <source>
        <dbReference type="ARBA" id="ARBA00004141"/>
    </source>
</evidence>
<feature type="transmembrane region" description="Helical" evidence="6">
    <location>
        <begin position="743"/>
        <end position="763"/>
    </location>
</feature>
<feature type="transmembrane region" description="Helical" evidence="6">
    <location>
        <begin position="632"/>
        <end position="650"/>
    </location>
</feature>
<dbReference type="PANTHER" id="PTHR10283">
    <property type="entry name" value="SOLUTE CARRIER FAMILY 13 MEMBER"/>
    <property type="match status" value="1"/>
</dbReference>
<dbReference type="GO" id="GO:0005886">
    <property type="term" value="C:plasma membrane"/>
    <property type="evidence" value="ECO:0007669"/>
    <property type="project" value="TreeGrafter"/>
</dbReference>
<dbReference type="CDD" id="cd14478">
    <property type="entry name" value="SPX_PHO87_PHO90_like"/>
    <property type="match status" value="1"/>
</dbReference>
<keyword evidence="2" id="KW-0813">Transport</keyword>
<dbReference type="OrthoDB" id="536376at2759"/>
<reference evidence="8 9" key="1">
    <citation type="submission" date="2017-08" db="EMBL/GenBank/DDBJ databases">
        <title>Acidophilic green algal genome provides insights into adaptation to an acidic environment.</title>
        <authorList>
            <person name="Hirooka S."/>
            <person name="Hirose Y."/>
            <person name="Kanesaki Y."/>
            <person name="Higuchi S."/>
            <person name="Fujiwara T."/>
            <person name="Onuma R."/>
            <person name="Era A."/>
            <person name="Ohbayashi R."/>
            <person name="Uzuka A."/>
            <person name="Nozaki H."/>
            <person name="Yoshikawa H."/>
            <person name="Miyagishima S.Y."/>
        </authorList>
    </citation>
    <scope>NUCLEOTIDE SEQUENCE [LARGE SCALE GENOMIC DNA]</scope>
    <source>
        <strain evidence="8 9">NIES-2499</strain>
    </source>
</reference>
<accession>A0A250WRU6</accession>
<dbReference type="EMBL" id="BEGY01000004">
    <property type="protein sequence ID" value="GAX73558.1"/>
    <property type="molecule type" value="Genomic_DNA"/>
</dbReference>
<evidence type="ECO:0000256" key="6">
    <source>
        <dbReference type="SAM" id="Phobius"/>
    </source>
</evidence>
<evidence type="ECO:0000256" key="2">
    <source>
        <dbReference type="ARBA" id="ARBA00022448"/>
    </source>
</evidence>
<keyword evidence="3 6" id="KW-0812">Transmembrane</keyword>
<dbReference type="STRING" id="1157962.A0A250WRU6"/>
<dbReference type="Pfam" id="PF03600">
    <property type="entry name" value="CitMHS"/>
    <property type="match status" value="2"/>
</dbReference>
<organism evidence="8 9">
    <name type="scientific">Chlamydomonas eustigma</name>
    <dbReference type="NCBI Taxonomy" id="1157962"/>
    <lineage>
        <taxon>Eukaryota</taxon>
        <taxon>Viridiplantae</taxon>
        <taxon>Chlorophyta</taxon>
        <taxon>core chlorophytes</taxon>
        <taxon>Chlorophyceae</taxon>
        <taxon>CS clade</taxon>
        <taxon>Chlamydomonadales</taxon>
        <taxon>Chlamydomonadaceae</taxon>
        <taxon>Chlamydomonas</taxon>
    </lineage>
</organism>
<feature type="transmembrane region" description="Helical" evidence="6">
    <location>
        <begin position="471"/>
        <end position="493"/>
    </location>
</feature>
<keyword evidence="5 6" id="KW-0472">Membrane</keyword>
<evidence type="ECO:0000256" key="4">
    <source>
        <dbReference type="ARBA" id="ARBA00022989"/>
    </source>
</evidence>
<comment type="caution">
    <text evidence="8">The sequence shown here is derived from an EMBL/GenBank/DDBJ whole genome shotgun (WGS) entry which is preliminary data.</text>
</comment>
<dbReference type="GO" id="GO:0006817">
    <property type="term" value="P:phosphate ion transport"/>
    <property type="evidence" value="ECO:0007669"/>
    <property type="project" value="TreeGrafter"/>
</dbReference>
<comment type="subcellular location">
    <subcellularLocation>
        <location evidence="1">Membrane</location>
        <topology evidence="1">Multi-pass membrane protein</topology>
    </subcellularLocation>
</comment>
<dbReference type="AlphaFoldDB" id="A0A250WRU6"/>
<feature type="transmembrane region" description="Helical" evidence="6">
    <location>
        <begin position="373"/>
        <end position="406"/>
    </location>
</feature>